<dbReference type="AlphaFoldDB" id="A0A939K697"/>
<evidence type="ECO:0000313" key="3">
    <source>
        <dbReference type="EMBL" id="MBO0937300.1"/>
    </source>
</evidence>
<accession>A0A939K697</accession>
<dbReference type="EMBL" id="JAFMYV010000005">
    <property type="protein sequence ID" value="MBO0937300.1"/>
    <property type="molecule type" value="Genomic_DNA"/>
</dbReference>
<feature type="chain" id="PRO_5037921433" evidence="1">
    <location>
        <begin position="28"/>
        <end position="159"/>
    </location>
</feature>
<name>A0A939K697_9BACT</name>
<dbReference type="PROSITE" id="PS51549">
    <property type="entry name" value="DM13"/>
    <property type="match status" value="1"/>
</dbReference>
<gene>
    <name evidence="3" type="ORF">J2I47_12150</name>
</gene>
<dbReference type="Proteomes" id="UP000664034">
    <property type="component" value="Unassembled WGS sequence"/>
</dbReference>
<organism evidence="3 4">
    <name type="scientific">Fibrella rubiginis</name>
    <dbReference type="NCBI Taxonomy" id="2817060"/>
    <lineage>
        <taxon>Bacteria</taxon>
        <taxon>Pseudomonadati</taxon>
        <taxon>Bacteroidota</taxon>
        <taxon>Cytophagia</taxon>
        <taxon>Cytophagales</taxon>
        <taxon>Spirosomataceae</taxon>
        <taxon>Fibrella</taxon>
    </lineage>
</organism>
<evidence type="ECO:0000256" key="1">
    <source>
        <dbReference type="SAM" id="SignalP"/>
    </source>
</evidence>
<protein>
    <submittedName>
        <fullName evidence="3">DM13 domain-containing protein</fullName>
    </submittedName>
</protein>
<dbReference type="InterPro" id="IPR019545">
    <property type="entry name" value="DM13_domain"/>
</dbReference>
<keyword evidence="4" id="KW-1185">Reference proteome</keyword>
<feature type="signal peptide" evidence="1">
    <location>
        <begin position="1"/>
        <end position="27"/>
    </location>
</feature>
<dbReference type="Pfam" id="PF10517">
    <property type="entry name" value="DM13"/>
    <property type="match status" value="1"/>
</dbReference>
<evidence type="ECO:0000313" key="4">
    <source>
        <dbReference type="Proteomes" id="UP000664034"/>
    </source>
</evidence>
<reference evidence="3" key="1">
    <citation type="submission" date="2021-03" db="EMBL/GenBank/DDBJ databases">
        <title>Fibrella sp. HMF5335 genome sequencing and assembly.</title>
        <authorList>
            <person name="Kang H."/>
            <person name="Kim H."/>
            <person name="Bae S."/>
            <person name="Joh K."/>
        </authorList>
    </citation>
    <scope>NUCLEOTIDE SEQUENCE</scope>
    <source>
        <strain evidence="3">HMF5335</strain>
    </source>
</reference>
<dbReference type="RefSeq" id="WP_207364845.1">
    <property type="nucleotide sequence ID" value="NZ_JAFMYV010000005.1"/>
</dbReference>
<proteinExistence type="predicted"/>
<sequence length="159" mass="16413">MIISSFLNRVFVAALFVASATSCSKTADSTVTPTNGPIGTTTTLKSGTLKAENGTPTAGMVSVVRDANNDEYLAMGSDFKSDFGTGTVAVYLAKSGANIKSQRTTSAGAPNGLGNVLAVGFVSKNGQQYLKVPAASSAYTYVVFYCETVEINFGNAPLQ</sequence>
<keyword evidence="1" id="KW-0732">Signal</keyword>
<comment type="caution">
    <text evidence="3">The sequence shown here is derived from an EMBL/GenBank/DDBJ whole genome shotgun (WGS) entry which is preliminary data.</text>
</comment>
<feature type="domain" description="DM13" evidence="2">
    <location>
        <begin position="47"/>
        <end position="159"/>
    </location>
</feature>
<evidence type="ECO:0000259" key="2">
    <source>
        <dbReference type="PROSITE" id="PS51549"/>
    </source>
</evidence>